<dbReference type="OrthoDB" id="9803889at2"/>
<evidence type="ECO:0000256" key="4">
    <source>
        <dbReference type="ARBA" id="ARBA00022490"/>
    </source>
</evidence>
<dbReference type="Pfam" id="PF02463">
    <property type="entry name" value="SMC_N"/>
    <property type="match status" value="1"/>
</dbReference>
<dbReference type="GO" id="GO:0003697">
    <property type="term" value="F:single-stranded DNA binding"/>
    <property type="evidence" value="ECO:0007669"/>
    <property type="project" value="UniProtKB-UniRule"/>
</dbReference>
<evidence type="ECO:0000256" key="2">
    <source>
        <dbReference type="ARBA" id="ARBA00008016"/>
    </source>
</evidence>
<name>A0A5C8ZX64_9GAMM</name>
<gene>
    <name evidence="9 12" type="primary">recF</name>
    <name evidence="12" type="ORF">FVW59_07985</name>
</gene>
<evidence type="ECO:0000256" key="9">
    <source>
        <dbReference type="HAMAP-Rule" id="MF_00365"/>
    </source>
</evidence>
<proteinExistence type="inferred from homology"/>
<keyword evidence="8 9" id="KW-0238">DNA-binding</keyword>
<dbReference type="HAMAP" id="MF_00365">
    <property type="entry name" value="RecF"/>
    <property type="match status" value="1"/>
</dbReference>
<accession>A0A5C8ZX64</accession>
<dbReference type="AlphaFoldDB" id="A0A5C8ZX64"/>
<evidence type="ECO:0000313" key="13">
    <source>
        <dbReference type="Proteomes" id="UP000321933"/>
    </source>
</evidence>
<keyword evidence="13" id="KW-1185">Reference proteome</keyword>
<dbReference type="GO" id="GO:0009432">
    <property type="term" value="P:SOS response"/>
    <property type="evidence" value="ECO:0007669"/>
    <property type="project" value="UniProtKB-UniRule"/>
</dbReference>
<keyword evidence="7 9" id="KW-0067">ATP-binding</keyword>
<reference evidence="12 13" key="1">
    <citation type="submission" date="2019-08" db="EMBL/GenBank/DDBJ databases">
        <title>Parahaliea maris sp. nov., isolated from the surface seawater.</title>
        <authorList>
            <person name="Liu Y."/>
        </authorList>
    </citation>
    <scope>NUCLEOTIDE SEQUENCE [LARGE SCALE GENOMIC DNA]</scope>
    <source>
        <strain evidence="12 13">S2-26</strain>
    </source>
</reference>
<keyword evidence="4 9" id="KW-0963">Cytoplasm</keyword>
<protein>
    <recommendedName>
        <fullName evidence="3 9">DNA replication and repair protein RecF</fullName>
    </recommendedName>
</protein>
<dbReference type="Proteomes" id="UP000321933">
    <property type="component" value="Unassembled WGS sequence"/>
</dbReference>
<dbReference type="EMBL" id="VRYZ01000003">
    <property type="protein sequence ID" value="TXS92354.1"/>
    <property type="molecule type" value="Genomic_DNA"/>
</dbReference>
<dbReference type="GO" id="GO:0006260">
    <property type="term" value="P:DNA replication"/>
    <property type="evidence" value="ECO:0007669"/>
    <property type="project" value="UniProtKB-UniRule"/>
</dbReference>
<dbReference type="GO" id="GO:0000731">
    <property type="term" value="P:DNA synthesis involved in DNA repair"/>
    <property type="evidence" value="ECO:0007669"/>
    <property type="project" value="TreeGrafter"/>
</dbReference>
<sequence length="378" mass="42234">MALQQLNIHRVRNIQAASLPRFARINVCFGENGSGKTSILEAIHLLGMARSFRGTSARTLITHGHPDCIVQGAVARSGGARKLLGVQRLLNGEVSLRVQGAPARAVSELVDHLPLQVINADSFALLTGSPPARRQYLNWGVFHVEHRFFPEWQRFQRCIKQRNSGLRRDRLADRELSVWTRELAESGQRLNSYRQAYFADLAPLFRSLMDRLLPQLGELELRLRQGWDKRLSYGEALAATLASDREKGFTQVGPQRADLKVVIDGRAAEDVLSRGQQKLVICGLKLAQGQLMQDRAQKQCIYLVDDLPSELDAQHNRRVCEELDRLGAQVFITCVAQDDLADQWSQAQDLAMFHVEHGEVTEQSFGETSLDPAAAGAK</sequence>
<dbReference type="RefSeq" id="WP_148063729.1">
    <property type="nucleotide sequence ID" value="NZ_VRYZ01000003.1"/>
</dbReference>
<evidence type="ECO:0000256" key="8">
    <source>
        <dbReference type="ARBA" id="ARBA00023125"/>
    </source>
</evidence>
<keyword evidence="9 10" id="KW-0227">DNA damage</keyword>
<evidence type="ECO:0000256" key="1">
    <source>
        <dbReference type="ARBA" id="ARBA00004496"/>
    </source>
</evidence>
<dbReference type="InterPro" id="IPR003395">
    <property type="entry name" value="RecF/RecN/SMC_N"/>
</dbReference>
<dbReference type="PROSITE" id="PS00618">
    <property type="entry name" value="RECF_2"/>
    <property type="match status" value="1"/>
</dbReference>
<evidence type="ECO:0000256" key="6">
    <source>
        <dbReference type="ARBA" id="ARBA00022741"/>
    </source>
</evidence>
<evidence type="ECO:0000313" key="12">
    <source>
        <dbReference type="EMBL" id="TXS92354.1"/>
    </source>
</evidence>
<dbReference type="GO" id="GO:0005737">
    <property type="term" value="C:cytoplasm"/>
    <property type="evidence" value="ECO:0007669"/>
    <property type="project" value="UniProtKB-SubCell"/>
</dbReference>
<dbReference type="NCBIfam" id="TIGR00611">
    <property type="entry name" value="recf"/>
    <property type="match status" value="1"/>
</dbReference>
<dbReference type="Gene3D" id="1.20.1050.90">
    <property type="entry name" value="RecF/RecN/SMC, N-terminal domain"/>
    <property type="match status" value="1"/>
</dbReference>
<comment type="similarity">
    <text evidence="2 9 10">Belongs to the RecF family.</text>
</comment>
<dbReference type="InterPro" id="IPR018078">
    <property type="entry name" value="DNA-binding_RecF_CS"/>
</dbReference>
<feature type="binding site" evidence="9">
    <location>
        <begin position="30"/>
        <end position="37"/>
    </location>
    <ligand>
        <name>ATP</name>
        <dbReference type="ChEBI" id="CHEBI:30616"/>
    </ligand>
</feature>
<evidence type="ECO:0000256" key="7">
    <source>
        <dbReference type="ARBA" id="ARBA00022840"/>
    </source>
</evidence>
<feature type="domain" description="RecF/RecN/SMC N-terminal" evidence="11">
    <location>
        <begin position="3"/>
        <end position="343"/>
    </location>
</feature>
<organism evidence="12 13">
    <name type="scientific">Parahaliea aestuarii</name>
    <dbReference type="NCBI Taxonomy" id="1852021"/>
    <lineage>
        <taxon>Bacteria</taxon>
        <taxon>Pseudomonadati</taxon>
        <taxon>Pseudomonadota</taxon>
        <taxon>Gammaproteobacteria</taxon>
        <taxon>Cellvibrionales</taxon>
        <taxon>Halieaceae</taxon>
        <taxon>Parahaliea</taxon>
    </lineage>
</organism>
<comment type="caution">
    <text evidence="12">The sequence shown here is derived from an EMBL/GenBank/DDBJ whole genome shotgun (WGS) entry which is preliminary data.</text>
</comment>
<comment type="subcellular location">
    <subcellularLocation>
        <location evidence="1 9 10">Cytoplasm</location>
    </subcellularLocation>
</comment>
<evidence type="ECO:0000256" key="3">
    <source>
        <dbReference type="ARBA" id="ARBA00020170"/>
    </source>
</evidence>
<dbReference type="GO" id="GO:0006302">
    <property type="term" value="P:double-strand break repair"/>
    <property type="evidence" value="ECO:0007669"/>
    <property type="project" value="TreeGrafter"/>
</dbReference>
<dbReference type="SUPFAM" id="SSF52540">
    <property type="entry name" value="P-loop containing nucleoside triphosphate hydrolases"/>
    <property type="match status" value="1"/>
</dbReference>
<dbReference type="Gene3D" id="3.40.50.300">
    <property type="entry name" value="P-loop containing nucleotide triphosphate hydrolases"/>
    <property type="match status" value="1"/>
</dbReference>
<keyword evidence="5 9" id="KW-0235">DNA replication</keyword>
<keyword evidence="9 10" id="KW-0742">SOS response</keyword>
<dbReference type="InterPro" id="IPR001238">
    <property type="entry name" value="DNA-binding_RecF"/>
</dbReference>
<dbReference type="GO" id="GO:0005524">
    <property type="term" value="F:ATP binding"/>
    <property type="evidence" value="ECO:0007669"/>
    <property type="project" value="UniProtKB-UniRule"/>
</dbReference>
<evidence type="ECO:0000259" key="11">
    <source>
        <dbReference type="Pfam" id="PF02463"/>
    </source>
</evidence>
<dbReference type="InterPro" id="IPR042174">
    <property type="entry name" value="RecF_2"/>
</dbReference>
<dbReference type="PANTHER" id="PTHR32182:SF0">
    <property type="entry name" value="DNA REPLICATION AND REPAIR PROTEIN RECF"/>
    <property type="match status" value="1"/>
</dbReference>
<dbReference type="PANTHER" id="PTHR32182">
    <property type="entry name" value="DNA REPLICATION AND REPAIR PROTEIN RECF"/>
    <property type="match status" value="1"/>
</dbReference>
<keyword evidence="9 10" id="KW-0234">DNA repair</keyword>
<keyword evidence="6 9" id="KW-0547">Nucleotide-binding</keyword>
<evidence type="ECO:0000256" key="5">
    <source>
        <dbReference type="ARBA" id="ARBA00022705"/>
    </source>
</evidence>
<dbReference type="InterPro" id="IPR027417">
    <property type="entry name" value="P-loop_NTPase"/>
</dbReference>
<dbReference type="PROSITE" id="PS00617">
    <property type="entry name" value="RECF_1"/>
    <property type="match status" value="1"/>
</dbReference>
<evidence type="ECO:0000256" key="10">
    <source>
        <dbReference type="RuleBase" id="RU000578"/>
    </source>
</evidence>
<comment type="function">
    <text evidence="9 10">The RecF protein is involved in DNA metabolism; it is required for DNA replication and normal SOS inducibility. RecF binds preferentially to single-stranded, linear DNA. It also seems to bind ATP.</text>
</comment>